<evidence type="ECO:0000313" key="2">
    <source>
        <dbReference type="EMBL" id="EON33093.1"/>
    </source>
</evidence>
<feature type="region of interest" description="Disordered" evidence="1">
    <location>
        <begin position="1"/>
        <end position="25"/>
    </location>
</feature>
<feature type="compositionally biased region" description="Basic residues" evidence="1">
    <location>
        <begin position="60"/>
        <end position="71"/>
    </location>
</feature>
<reference evidence="2 3" key="1">
    <citation type="journal article" date="2013" name="Genome Announc.">
        <title>Draft Genome Sequence of a Benzothiophene-Desulfurizing Bacterium, Gordona terrae Strain C-6.</title>
        <authorList>
            <person name="Wang W."/>
            <person name="Ma T."/>
            <person name="Ren Y."/>
            <person name="Li G."/>
        </authorList>
    </citation>
    <scope>NUCLEOTIDE SEQUENCE [LARGE SCALE GENOMIC DNA]</scope>
    <source>
        <strain evidence="2 3">C-6</strain>
    </source>
</reference>
<sequence>MRRPRRRGCSSRRRPPIPARRHSSRRLLLRMAADRRPAGRHLHIQTSTPIAYRRCPISPRPRHRRPAHSARRCTPGLRPPIPVRPTGPFRRSSVPRSHRPPIPPLPRGRLTYPRAPDRITSAQTSSAQTSSAQTSSPARHRRPECRRTTSTHVSLHPVHPCPPRIPAIRGRLTSRCRRPRPVINRRRTPVPCRWDQAPRLPFPDSRCSTDTGRLPEARRSTRWP</sequence>
<protein>
    <submittedName>
        <fullName evidence="2">Uncharacterized protein</fullName>
    </submittedName>
</protein>
<feature type="compositionally biased region" description="Low complexity" evidence="1">
    <location>
        <begin position="120"/>
        <end position="136"/>
    </location>
</feature>
<organism evidence="2 3">
    <name type="scientific">Gordonia terrae C-6</name>
    <dbReference type="NCBI Taxonomy" id="1316928"/>
    <lineage>
        <taxon>Bacteria</taxon>
        <taxon>Bacillati</taxon>
        <taxon>Actinomycetota</taxon>
        <taxon>Actinomycetes</taxon>
        <taxon>Mycobacteriales</taxon>
        <taxon>Gordoniaceae</taxon>
        <taxon>Gordonia</taxon>
    </lineage>
</organism>
<feature type="compositionally biased region" description="Basic and acidic residues" evidence="1">
    <location>
        <begin position="213"/>
        <end position="224"/>
    </location>
</feature>
<feature type="region of interest" description="Disordered" evidence="1">
    <location>
        <begin position="54"/>
        <end position="166"/>
    </location>
</feature>
<comment type="caution">
    <text evidence="2">The sequence shown here is derived from an EMBL/GenBank/DDBJ whole genome shotgun (WGS) entry which is preliminary data.</text>
</comment>
<accession>R7YAP9</accession>
<dbReference type="EMBL" id="AQPW01000007">
    <property type="protein sequence ID" value="EON33093.1"/>
    <property type="molecule type" value="Genomic_DNA"/>
</dbReference>
<name>R7YAP9_9ACTN</name>
<dbReference type="AlphaFoldDB" id="R7YAP9"/>
<proteinExistence type="predicted"/>
<evidence type="ECO:0000256" key="1">
    <source>
        <dbReference type="SAM" id="MobiDB-lite"/>
    </source>
</evidence>
<gene>
    <name evidence="2" type="ORF">GTC6_08739</name>
</gene>
<evidence type="ECO:0000313" key="3">
    <source>
        <dbReference type="Proteomes" id="UP000013569"/>
    </source>
</evidence>
<dbReference type="Proteomes" id="UP000013569">
    <property type="component" value="Unassembled WGS sequence"/>
</dbReference>
<feature type="region of interest" description="Disordered" evidence="1">
    <location>
        <begin position="196"/>
        <end position="224"/>
    </location>
</feature>